<organism evidence="2 3">
    <name type="scientific">Alkaliphilus flagellatus</name>
    <dbReference type="NCBI Taxonomy" id="2841507"/>
    <lineage>
        <taxon>Bacteria</taxon>
        <taxon>Bacillati</taxon>
        <taxon>Bacillota</taxon>
        <taxon>Clostridia</taxon>
        <taxon>Peptostreptococcales</taxon>
        <taxon>Natronincolaceae</taxon>
        <taxon>Alkaliphilus</taxon>
    </lineage>
</organism>
<proteinExistence type="predicted"/>
<keyword evidence="3" id="KW-1185">Reference proteome</keyword>
<dbReference type="Proteomes" id="UP000779508">
    <property type="component" value="Unassembled WGS sequence"/>
</dbReference>
<gene>
    <name evidence="2" type="ORF">KQI88_10865</name>
</gene>
<dbReference type="CDD" id="cd02042">
    <property type="entry name" value="ParAB_family"/>
    <property type="match status" value="1"/>
</dbReference>
<dbReference type="PANTHER" id="PTHR13696:SF99">
    <property type="entry name" value="COBYRINIC ACID AC-DIAMIDE SYNTHASE"/>
    <property type="match status" value="1"/>
</dbReference>
<dbReference type="EMBL" id="JAHLQK010000004">
    <property type="protein sequence ID" value="MBU5676918.1"/>
    <property type="molecule type" value="Genomic_DNA"/>
</dbReference>
<accession>A0ABS6G5L8</accession>
<dbReference type="InterPro" id="IPR050678">
    <property type="entry name" value="DNA_Partitioning_ATPase"/>
</dbReference>
<dbReference type="RefSeq" id="WP_216417251.1">
    <property type="nucleotide sequence ID" value="NZ_JAHLQK010000004.1"/>
</dbReference>
<dbReference type="Pfam" id="PF13614">
    <property type="entry name" value="AAA_31"/>
    <property type="match status" value="1"/>
</dbReference>
<evidence type="ECO:0000259" key="1">
    <source>
        <dbReference type="Pfam" id="PF13614"/>
    </source>
</evidence>
<sequence length="265" mass="29218">MGNKVTAIVNQKGGVGKTTTTLNLGYALAQMGSKVLLIDFDPQGSLTVSLGYKADNKPGIQTIMSDAIEEKEIEKDCIIQVNENLHLIPANLQLAGIEMTLVNVMCKEQILKSAIEFIKEDYDYILIDCSPSLGTLTINALAACDSIIIPVTPEFLSAKGLGDLTATIKKTKKRINPTIKIEGILMTMLNERTNLSKEMIKTVNESADYIKDKFNLDMKIFDSKIPVSVKAGEAILNRKSIIEYDPKNKVSEAYQRFAKELILND</sequence>
<dbReference type="PANTHER" id="PTHR13696">
    <property type="entry name" value="P-LOOP CONTAINING NUCLEOSIDE TRIPHOSPHATE HYDROLASE"/>
    <property type="match status" value="1"/>
</dbReference>
<name>A0ABS6G5L8_9FIRM</name>
<reference evidence="2 3" key="1">
    <citation type="submission" date="2021-06" db="EMBL/GenBank/DDBJ databases">
        <authorList>
            <person name="Sun Q."/>
            <person name="Li D."/>
        </authorList>
    </citation>
    <scope>NUCLEOTIDE SEQUENCE [LARGE SCALE GENOMIC DNA]</scope>
    <source>
        <strain evidence="2 3">MSJ-5</strain>
    </source>
</reference>
<evidence type="ECO:0000313" key="2">
    <source>
        <dbReference type="EMBL" id="MBU5676918.1"/>
    </source>
</evidence>
<comment type="caution">
    <text evidence="2">The sequence shown here is derived from an EMBL/GenBank/DDBJ whole genome shotgun (WGS) entry which is preliminary data.</text>
</comment>
<feature type="domain" description="AAA" evidence="1">
    <location>
        <begin position="4"/>
        <end position="181"/>
    </location>
</feature>
<dbReference type="PIRSF" id="PIRSF009320">
    <property type="entry name" value="Nuc_binding_HP_1000"/>
    <property type="match status" value="1"/>
</dbReference>
<evidence type="ECO:0000313" key="3">
    <source>
        <dbReference type="Proteomes" id="UP000779508"/>
    </source>
</evidence>
<protein>
    <submittedName>
        <fullName evidence="2">ParA family protein</fullName>
    </submittedName>
</protein>
<dbReference type="InterPro" id="IPR025669">
    <property type="entry name" value="AAA_dom"/>
</dbReference>